<sequence>MPTTDHRTAFIYAQHSRDIHLRDTHVLYSTIRRLDLPGQFQKGYPPTMDPPTTTFPCYPWEWIGILILCMLGTGVAIAADRTKTASRQQKIEAQMQALEHRLQLHEQATSPDETE</sequence>
<organism evidence="2 3">
    <name type="scientific">Daphnia magna</name>
    <dbReference type="NCBI Taxonomy" id="35525"/>
    <lineage>
        <taxon>Eukaryota</taxon>
        <taxon>Metazoa</taxon>
        <taxon>Ecdysozoa</taxon>
        <taxon>Arthropoda</taxon>
        <taxon>Crustacea</taxon>
        <taxon>Branchiopoda</taxon>
        <taxon>Diplostraca</taxon>
        <taxon>Cladocera</taxon>
        <taxon>Anomopoda</taxon>
        <taxon>Daphniidae</taxon>
        <taxon>Daphnia</taxon>
    </lineage>
</organism>
<gene>
    <name evidence="2" type="ORF">OUZ56_032757</name>
</gene>
<keyword evidence="1" id="KW-0812">Transmembrane</keyword>
<proteinExistence type="predicted"/>
<accession>A0ABQ9ZX22</accession>
<comment type="caution">
    <text evidence="2">The sequence shown here is derived from an EMBL/GenBank/DDBJ whole genome shotgun (WGS) entry which is preliminary data.</text>
</comment>
<keyword evidence="3" id="KW-1185">Reference proteome</keyword>
<evidence type="ECO:0000313" key="3">
    <source>
        <dbReference type="Proteomes" id="UP001234178"/>
    </source>
</evidence>
<name>A0ABQ9ZX22_9CRUS</name>
<dbReference type="EMBL" id="JAOYFB010000006">
    <property type="protein sequence ID" value="KAK4017446.1"/>
    <property type="molecule type" value="Genomic_DNA"/>
</dbReference>
<protein>
    <submittedName>
        <fullName evidence="2">Uncharacterized protein</fullName>
    </submittedName>
</protein>
<evidence type="ECO:0000256" key="1">
    <source>
        <dbReference type="SAM" id="Phobius"/>
    </source>
</evidence>
<evidence type="ECO:0000313" key="2">
    <source>
        <dbReference type="EMBL" id="KAK4017446.1"/>
    </source>
</evidence>
<keyword evidence="1" id="KW-0472">Membrane</keyword>
<reference evidence="2 3" key="1">
    <citation type="journal article" date="2023" name="Nucleic Acids Res.">
        <title>The hologenome of Daphnia magna reveals possible DNA methylation and microbiome-mediated evolution of the host genome.</title>
        <authorList>
            <person name="Chaturvedi A."/>
            <person name="Li X."/>
            <person name="Dhandapani V."/>
            <person name="Marshall H."/>
            <person name="Kissane S."/>
            <person name="Cuenca-Cambronero M."/>
            <person name="Asole G."/>
            <person name="Calvet F."/>
            <person name="Ruiz-Romero M."/>
            <person name="Marangio P."/>
            <person name="Guigo R."/>
            <person name="Rago D."/>
            <person name="Mirbahai L."/>
            <person name="Eastwood N."/>
            <person name="Colbourne J.K."/>
            <person name="Zhou J."/>
            <person name="Mallon E."/>
            <person name="Orsini L."/>
        </authorList>
    </citation>
    <scope>NUCLEOTIDE SEQUENCE [LARGE SCALE GENOMIC DNA]</scope>
    <source>
        <strain evidence="2">LRV0_1</strain>
    </source>
</reference>
<keyword evidence="1" id="KW-1133">Transmembrane helix</keyword>
<feature type="transmembrane region" description="Helical" evidence="1">
    <location>
        <begin position="60"/>
        <end position="79"/>
    </location>
</feature>
<dbReference type="Proteomes" id="UP001234178">
    <property type="component" value="Unassembled WGS sequence"/>
</dbReference>